<feature type="transmembrane region" description="Helical" evidence="1">
    <location>
        <begin position="74"/>
        <end position="93"/>
    </location>
</feature>
<dbReference type="InterPro" id="IPR023298">
    <property type="entry name" value="ATPase_P-typ_TM_dom_sf"/>
</dbReference>
<feature type="transmembrane region" description="Helical" evidence="1">
    <location>
        <begin position="268"/>
        <end position="285"/>
    </location>
</feature>
<dbReference type="PANTHER" id="PTHR13219:SF6">
    <property type="entry name" value="TRANSMEMBRANE PROTEIN 94"/>
    <property type="match status" value="1"/>
</dbReference>
<dbReference type="SUPFAM" id="SSF81665">
    <property type="entry name" value="Calcium ATPase, transmembrane domain M"/>
    <property type="match status" value="1"/>
</dbReference>
<sequence length="894" mass="105727">MNKAMDLIDDAYFCNLIKNELRNLTDEYEKKIKKIFLFEYLYKTEGFLISLFLIPLLIGFIFLKDDDIISTHYLGALILFLSSLLLLFTFLYYEIEKSQNNEFLNKINQAKKYLSSKSFAKGKKEDFPFNYLSNVDFIFIWRNQRWELLPPNLLIKQDIFLLRAGDLIPCNCIEYNITDKVYGKEYKKHEVFLPMDKNKINMNLLTKYSKDEKRVYMPSFHLYSFVSFDNVSISMIRKYIHDNIDNNRSAKNKENLRNVILTDRIHKFYVYTWMLLFCISTILVLDEFKNNILNYMNQCDYSYLYICMCDIGNISFPYNKFVFHMLFFCIENKSDYELYKRKNSEIKKHKKIDISKNEIPYDVNDSSLGINIYDNLISRDNFVFIFIFHEKKKEKYHMFLKVTNKKLRYVILCIESICFAYRPLSSSEVTYLKENFSKNIYVITINKKKVYNIKNFYNEKPFPIRENEKFLSHLLSTTIFIGNSAVKLLTNNEIQTRINDFYDAGIRFVYFSKTDQINTRNVANLLGMETNWNTSISLSLNDKPSFKNRDGKVVIPSGINNIKTHIKEVDDIPLRVSSYSGCNQFNTAEMIKILLENNEIITCVGNSLNCSNFELYNLCNYSISVLLPFNTICKDCYGKKEKTNPFENQSSKNNPLMLYSSFINSFPCNLIIEKNSLDLSQNVMELVYKLLKSSRIHKKNVSLMIFFFYFYYSYLSFLVFIISMFFLPPFISVVDYLLFILLIIPMLSICLLRNNNNSTIMNDIPDKVISKQFLTKKMIFFLIKWIPMLVFSIILSVSILMRILHIYIHIYNIFYSLVFIISESPTSVITKQLIRNNLPQAYPDTVLITLMVIFNVVILIINEILKKVEERIKINRQKYLKVLFGTRLGMWSPK</sequence>
<evidence type="ECO:0000313" key="2">
    <source>
        <dbReference type="EMBL" id="ETW61448.1"/>
    </source>
</evidence>
<organism evidence="2 3">
    <name type="scientific">Plasmodium falciparum (isolate Camp / Malaysia)</name>
    <dbReference type="NCBI Taxonomy" id="5835"/>
    <lineage>
        <taxon>Eukaryota</taxon>
        <taxon>Sar</taxon>
        <taxon>Alveolata</taxon>
        <taxon>Apicomplexa</taxon>
        <taxon>Aconoidasida</taxon>
        <taxon>Haemosporida</taxon>
        <taxon>Plasmodiidae</taxon>
        <taxon>Plasmodium</taxon>
        <taxon>Plasmodium (Laverania)</taxon>
    </lineage>
</organism>
<dbReference type="PANTHER" id="PTHR13219">
    <property type="entry name" value="TRANSMEMBRANE PROTEIN 94"/>
    <property type="match status" value="1"/>
</dbReference>
<dbReference type="AlphaFoldDB" id="A0A024X8F5"/>
<keyword evidence="1" id="KW-0472">Membrane</keyword>
<protein>
    <submittedName>
        <fullName evidence="2">Uncharacterized protein</fullName>
    </submittedName>
</protein>
<keyword evidence="1" id="KW-0812">Transmembrane</keyword>
<dbReference type="InterPro" id="IPR039720">
    <property type="entry name" value="TMEM94"/>
</dbReference>
<keyword evidence="1" id="KW-1133">Transmembrane helix</keyword>
<accession>A0A024X8F5</accession>
<dbReference type="EMBL" id="KI927515">
    <property type="protein sequence ID" value="ETW61448.1"/>
    <property type="molecule type" value="Genomic_DNA"/>
</dbReference>
<reference evidence="2 3" key="1">
    <citation type="submission" date="2013-02" db="EMBL/GenBank/DDBJ databases">
        <title>The Genome Annotation of Plasmodium falciparum CAMP/Malaysia.</title>
        <authorList>
            <consortium name="The Broad Institute Genome Sequencing Platform"/>
            <consortium name="The Broad Institute Genome Sequencing Center for Infectious Disease"/>
            <person name="Neafsey D."/>
            <person name="Hoffman S."/>
            <person name="Volkman S."/>
            <person name="Rosenthal P."/>
            <person name="Walker B."/>
            <person name="Young S.K."/>
            <person name="Zeng Q."/>
            <person name="Gargeya S."/>
            <person name="Fitzgerald M."/>
            <person name="Haas B."/>
            <person name="Abouelleil A."/>
            <person name="Allen A.W."/>
            <person name="Alvarado L."/>
            <person name="Arachchi H.M."/>
            <person name="Berlin A.M."/>
            <person name="Chapman S.B."/>
            <person name="Gainer-Dewar J."/>
            <person name="Goldberg J."/>
            <person name="Griggs A."/>
            <person name="Gujja S."/>
            <person name="Hansen M."/>
            <person name="Howarth C."/>
            <person name="Imamovic A."/>
            <person name="Ireland A."/>
            <person name="Larimer J."/>
            <person name="McCowan C."/>
            <person name="Murphy C."/>
            <person name="Pearson M."/>
            <person name="Poon T.W."/>
            <person name="Priest M."/>
            <person name="Roberts A."/>
            <person name="Saif S."/>
            <person name="Shea T."/>
            <person name="Sisk P."/>
            <person name="Sykes S."/>
            <person name="Wortman J."/>
            <person name="Nusbaum C."/>
            <person name="Birren B."/>
        </authorList>
    </citation>
    <scope>NUCLEOTIDE SEQUENCE [LARGE SCALE GENOMIC DNA]</scope>
    <source>
        <strain evidence="2 3">CAMP/Malaysia</strain>
    </source>
</reference>
<evidence type="ECO:0000256" key="1">
    <source>
        <dbReference type="SAM" id="Phobius"/>
    </source>
</evidence>
<name>A0A024X8F5_PLAFC</name>
<feature type="transmembrane region" description="Helical" evidence="1">
    <location>
        <begin position="846"/>
        <end position="865"/>
    </location>
</feature>
<gene>
    <name evidence="2" type="ORF">PFMC_02868</name>
</gene>
<evidence type="ECO:0000313" key="3">
    <source>
        <dbReference type="Proteomes" id="UP000030694"/>
    </source>
</evidence>
<feature type="transmembrane region" description="Helical" evidence="1">
    <location>
        <begin position="701"/>
        <end position="727"/>
    </location>
</feature>
<dbReference type="OrthoDB" id="5568754at2759"/>
<feature type="transmembrane region" description="Helical" evidence="1">
    <location>
        <begin position="40"/>
        <end position="62"/>
    </location>
</feature>
<dbReference type="Proteomes" id="UP000030694">
    <property type="component" value="Unassembled WGS sequence"/>
</dbReference>
<dbReference type="OMA" id="ETNWNTS"/>
<feature type="transmembrane region" description="Helical" evidence="1">
    <location>
        <begin position="733"/>
        <end position="752"/>
    </location>
</feature>
<feature type="transmembrane region" description="Helical" evidence="1">
    <location>
        <begin position="785"/>
        <end position="808"/>
    </location>
</feature>
<proteinExistence type="predicted"/>
<reference evidence="2 3" key="2">
    <citation type="submission" date="2013-02" db="EMBL/GenBank/DDBJ databases">
        <title>The Genome Sequence of Plasmodium falciparum CAMP/Malaysia.</title>
        <authorList>
            <consortium name="The Broad Institute Genome Sequencing Platform"/>
            <consortium name="The Broad Institute Genome Sequencing Center for Infectious Disease"/>
            <person name="Neafsey D."/>
            <person name="Cheeseman I."/>
            <person name="Volkman S."/>
            <person name="Adams J."/>
            <person name="Walker B."/>
            <person name="Young S.K."/>
            <person name="Zeng Q."/>
            <person name="Gargeya S."/>
            <person name="Fitzgerald M."/>
            <person name="Haas B."/>
            <person name="Abouelleil A."/>
            <person name="Alvarado L."/>
            <person name="Arachchi H.M."/>
            <person name="Berlin A.M."/>
            <person name="Chapman S.B."/>
            <person name="Dewar J."/>
            <person name="Goldberg J."/>
            <person name="Griggs A."/>
            <person name="Gujja S."/>
            <person name="Hansen M."/>
            <person name="Howarth C."/>
            <person name="Imamovic A."/>
            <person name="Larimer J."/>
            <person name="McCowan C."/>
            <person name="Murphy C."/>
            <person name="Neiman D."/>
            <person name="Pearson M."/>
            <person name="Priest M."/>
            <person name="Roberts A."/>
            <person name="Saif S."/>
            <person name="Shea T."/>
            <person name="Sisk P."/>
            <person name="Sykes S."/>
            <person name="Wortman J."/>
            <person name="Nusbaum C."/>
            <person name="Birren B."/>
        </authorList>
    </citation>
    <scope>NUCLEOTIDE SEQUENCE [LARGE SCALE GENOMIC DNA]</scope>
    <source>
        <strain evidence="2 3">CAMP/Malaysia</strain>
    </source>
</reference>